<organism evidence="2">
    <name type="scientific">marine sediment metagenome</name>
    <dbReference type="NCBI Taxonomy" id="412755"/>
    <lineage>
        <taxon>unclassified sequences</taxon>
        <taxon>metagenomes</taxon>
        <taxon>ecological metagenomes</taxon>
    </lineage>
</organism>
<comment type="caution">
    <text evidence="2">The sequence shown here is derived from an EMBL/GenBank/DDBJ whole genome shotgun (WGS) entry which is preliminary data.</text>
</comment>
<feature type="domain" description="PilZ" evidence="1">
    <location>
        <begin position="8"/>
        <end position="90"/>
    </location>
</feature>
<dbReference type="InterPro" id="IPR009875">
    <property type="entry name" value="PilZ_domain"/>
</dbReference>
<dbReference type="AlphaFoldDB" id="X1F2J6"/>
<dbReference type="Pfam" id="PF07238">
    <property type="entry name" value="PilZ"/>
    <property type="match status" value="1"/>
</dbReference>
<proteinExistence type="predicted"/>
<accession>X1F2J6</accession>
<reference evidence="2" key="1">
    <citation type="journal article" date="2014" name="Front. Microbiol.">
        <title>High frequency of phylogenetically diverse reductive dehalogenase-homologous genes in deep subseafloor sedimentary metagenomes.</title>
        <authorList>
            <person name="Kawai M."/>
            <person name="Futagami T."/>
            <person name="Toyoda A."/>
            <person name="Takaki Y."/>
            <person name="Nishi S."/>
            <person name="Hori S."/>
            <person name="Arai W."/>
            <person name="Tsubouchi T."/>
            <person name="Morono Y."/>
            <person name="Uchiyama I."/>
            <person name="Ito T."/>
            <person name="Fujiyama A."/>
            <person name="Inagaki F."/>
            <person name="Takami H."/>
        </authorList>
    </citation>
    <scope>NUCLEOTIDE SEQUENCE</scope>
    <source>
        <strain evidence="2">Expedition CK06-06</strain>
    </source>
</reference>
<dbReference type="EMBL" id="BART01030179">
    <property type="protein sequence ID" value="GAH15008.1"/>
    <property type="molecule type" value="Genomic_DNA"/>
</dbReference>
<evidence type="ECO:0000313" key="2">
    <source>
        <dbReference type="EMBL" id="GAH15008.1"/>
    </source>
</evidence>
<dbReference type="SUPFAM" id="SSF141371">
    <property type="entry name" value="PilZ domain-like"/>
    <property type="match status" value="1"/>
</dbReference>
<protein>
    <recommendedName>
        <fullName evidence="1">PilZ domain-containing protein</fullName>
    </recommendedName>
</protein>
<dbReference type="Gene3D" id="2.40.10.220">
    <property type="entry name" value="predicted glycosyltransferase like domains"/>
    <property type="match status" value="1"/>
</dbReference>
<name>X1F2J6_9ZZZZ</name>
<evidence type="ECO:0000259" key="1">
    <source>
        <dbReference type="Pfam" id="PF07238"/>
    </source>
</evidence>
<feature type="non-terminal residue" evidence="2">
    <location>
        <position position="1"/>
    </location>
</feature>
<dbReference type="GO" id="GO:0035438">
    <property type="term" value="F:cyclic-di-GMP binding"/>
    <property type="evidence" value="ECO:0007669"/>
    <property type="project" value="InterPro"/>
</dbReference>
<gene>
    <name evidence="2" type="ORF">S01H4_52757</name>
</gene>
<sequence length="97" mass="10772">AQDVDYSKASTINISKGGIMLSSDVPHRPHARIEIVIFSPNNNEQAIFLQGLVCWTGKAPATYSENKGYYVGIQFSGISELQETALDKFMETYILDQ</sequence>